<evidence type="ECO:0000313" key="2">
    <source>
        <dbReference type="EMBL" id="PLR95009.1"/>
    </source>
</evidence>
<dbReference type="Gene3D" id="3.90.320.10">
    <property type="match status" value="1"/>
</dbReference>
<dbReference type="Proteomes" id="UP000235114">
    <property type="component" value="Unassembled WGS sequence"/>
</dbReference>
<dbReference type="Proteomes" id="UP000234951">
    <property type="component" value="Unassembled WGS sequence"/>
</dbReference>
<evidence type="ECO:0000313" key="1">
    <source>
        <dbReference type="EMBL" id="PLR81855.1"/>
    </source>
</evidence>
<comment type="caution">
    <text evidence="1">The sequence shown here is derived from an EMBL/GenBank/DDBJ whole genome shotgun (WGS) entry which is preliminary data.</text>
</comment>
<protein>
    <recommendedName>
        <fullName evidence="5">PD-(D/E)XK endonuclease-like domain-containing protein</fullName>
    </recommendedName>
</protein>
<dbReference type="EMBL" id="PGVD01000043">
    <property type="protein sequence ID" value="PLR95009.1"/>
    <property type="molecule type" value="Genomic_DNA"/>
</dbReference>
<gene>
    <name evidence="1" type="ORF">CU635_13935</name>
    <name evidence="2" type="ORF">CVD25_15410</name>
</gene>
<reference evidence="2 4" key="2">
    <citation type="submission" date="2017-12" db="EMBL/GenBank/DDBJ databases">
        <title>Comparative Functional Genomics of Dry Heat Resistant strains isolated from the Viking Spacecraft.</title>
        <authorList>
            <person name="Seuylemezian A."/>
            <person name="Cooper K."/>
            <person name="Vaishampayan P."/>
        </authorList>
    </citation>
    <scope>NUCLEOTIDE SEQUENCE [LARGE SCALE GENOMIC DNA]</scope>
    <source>
        <strain evidence="2 4">ATCC 29669</strain>
    </source>
</reference>
<reference evidence="1 3" key="1">
    <citation type="submission" date="2017-11" db="EMBL/GenBank/DDBJ databases">
        <title>Comparitive Functional Genomics of Dry Heat Resistant strains isolated from the Viking Spacecraft.</title>
        <authorList>
            <person name="Seuylemezian A."/>
            <person name="Cooper K."/>
            <person name="Vaishampayan P."/>
        </authorList>
    </citation>
    <scope>NUCLEOTIDE SEQUENCE [LARGE SCALE GENOMIC DNA]</scope>
    <source>
        <strain evidence="1 3">M4.6</strain>
    </source>
</reference>
<evidence type="ECO:0008006" key="5">
    <source>
        <dbReference type="Google" id="ProtNLM"/>
    </source>
</evidence>
<dbReference type="InterPro" id="IPR021229">
    <property type="entry name" value="DUF2800"/>
</dbReference>
<organism evidence="1 3">
    <name type="scientific">Bacillus canaveralius</name>
    <dbReference type="NCBI Taxonomy" id="1403243"/>
    <lineage>
        <taxon>Bacteria</taxon>
        <taxon>Bacillati</taxon>
        <taxon>Bacillota</taxon>
        <taxon>Bacilli</taxon>
        <taxon>Bacillales</taxon>
        <taxon>Bacillaceae</taxon>
        <taxon>Bacillus</taxon>
    </lineage>
</organism>
<accession>A0A2N5GK86</accession>
<evidence type="ECO:0000313" key="3">
    <source>
        <dbReference type="Proteomes" id="UP000234951"/>
    </source>
</evidence>
<sequence>MIISGGIMEVIDLKYGKGIPVSAENNPQLRLYGLGTYQHYSGLYHIHTVAPTVVQPRLYVTSGELLSLEKLLTWVETEVKAKAKSACDGTGEFHTGEHCKFCLIKNSCRAKAEENMKLSQYASTQPYELQSDELGYVLEKTAGLERWVKDVKEYATTLAVTKGERI</sequence>
<dbReference type="AlphaFoldDB" id="A0A2N5GK86"/>
<dbReference type="Pfam" id="PF10926">
    <property type="entry name" value="DUF2800"/>
    <property type="match status" value="1"/>
</dbReference>
<dbReference type="OrthoDB" id="9766061at2"/>
<name>A0A2N5GK86_9BACI</name>
<keyword evidence="4" id="KW-1185">Reference proteome</keyword>
<dbReference type="EMBL" id="PGVA01000029">
    <property type="protein sequence ID" value="PLR81855.1"/>
    <property type="molecule type" value="Genomic_DNA"/>
</dbReference>
<evidence type="ECO:0000313" key="4">
    <source>
        <dbReference type="Proteomes" id="UP000235114"/>
    </source>
</evidence>
<dbReference type="InterPro" id="IPR011604">
    <property type="entry name" value="PDDEXK-like_dom_sf"/>
</dbReference>
<proteinExistence type="predicted"/>